<keyword evidence="8" id="KW-0547">Nucleotide-binding</keyword>
<evidence type="ECO:0000256" key="7">
    <source>
        <dbReference type="ARBA" id="ARBA00022737"/>
    </source>
</evidence>
<evidence type="ECO:0000256" key="15">
    <source>
        <dbReference type="ARBA" id="ARBA00023158"/>
    </source>
</evidence>
<dbReference type="Pfam" id="PF00271">
    <property type="entry name" value="Helicase_C"/>
    <property type="match status" value="1"/>
</dbReference>
<evidence type="ECO:0000256" key="9">
    <source>
        <dbReference type="ARBA" id="ARBA00022759"/>
    </source>
</evidence>
<comment type="subunit">
    <text evidence="4">May interact with ARGONAUTE1 or PINHEAD through their common PAZ domains.</text>
</comment>
<dbReference type="SMART" id="SM00490">
    <property type="entry name" value="HELICc"/>
    <property type="match status" value="1"/>
</dbReference>
<evidence type="ECO:0000256" key="17">
    <source>
        <dbReference type="ARBA" id="ARBA00023242"/>
    </source>
</evidence>
<dbReference type="SUPFAM" id="SSF101690">
    <property type="entry name" value="PAZ domain"/>
    <property type="match status" value="1"/>
</dbReference>
<comment type="function">
    <text evidence="19">Probably involved in the RNA silencing pathway. May cleave double-stranded RNA to produce short 21-24 nucleotides (nt) RNAs which target the selective destruction of complementary RNAs.</text>
</comment>
<evidence type="ECO:0000259" key="24">
    <source>
        <dbReference type="PROSITE" id="PS50821"/>
    </source>
</evidence>
<dbReference type="SUPFAM" id="SSF69065">
    <property type="entry name" value="RNase III domain-like"/>
    <property type="match status" value="2"/>
</dbReference>
<evidence type="ECO:0000256" key="1">
    <source>
        <dbReference type="ARBA" id="ARBA00001936"/>
    </source>
</evidence>
<keyword evidence="6" id="KW-0479">Metal-binding</keyword>
<name>A0A835B0F1_9POAL</name>
<dbReference type="PROSITE" id="PS51194">
    <property type="entry name" value="HELICASE_CTER"/>
    <property type="match status" value="1"/>
</dbReference>
<dbReference type="SMART" id="SM00487">
    <property type="entry name" value="DEXDc"/>
    <property type="match status" value="1"/>
</dbReference>
<dbReference type="Gene3D" id="1.10.1520.10">
    <property type="entry name" value="Ribonuclease III domain"/>
    <property type="match status" value="2"/>
</dbReference>
<evidence type="ECO:0000256" key="14">
    <source>
        <dbReference type="ARBA" id="ARBA00022884"/>
    </source>
</evidence>
<dbReference type="InterPro" id="IPR038248">
    <property type="entry name" value="Dicer_dimer_sf"/>
</dbReference>
<evidence type="ECO:0000256" key="12">
    <source>
        <dbReference type="ARBA" id="ARBA00022840"/>
    </source>
</evidence>
<evidence type="ECO:0000256" key="10">
    <source>
        <dbReference type="ARBA" id="ARBA00022801"/>
    </source>
</evidence>
<dbReference type="Gene3D" id="3.30.160.20">
    <property type="match status" value="1"/>
</dbReference>
<keyword evidence="17" id="KW-0539">Nucleus</keyword>
<dbReference type="CDD" id="cd18034">
    <property type="entry name" value="DEXHc_dicer"/>
    <property type="match status" value="1"/>
</dbReference>
<keyword evidence="10" id="KW-0378">Hydrolase</keyword>
<comment type="caution">
    <text evidence="28">The sequence shown here is derived from an EMBL/GenBank/DDBJ whole genome shotgun (WGS) entry which is preliminary data.</text>
</comment>
<feature type="region of interest" description="Disordered" evidence="21">
    <location>
        <begin position="1"/>
        <end position="143"/>
    </location>
</feature>
<feature type="compositionally biased region" description="Basic and acidic residues" evidence="21">
    <location>
        <begin position="1"/>
        <end position="11"/>
    </location>
</feature>
<proteinExistence type="inferred from homology"/>
<keyword evidence="29" id="KW-1185">Reference proteome</keyword>
<dbReference type="OrthoDB" id="6513042at2759"/>
<dbReference type="Pfam" id="PF03368">
    <property type="entry name" value="Dicer_dimer"/>
    <property type="match status" value="1"/>
</dbReference>
<dbReference type="GO" id="GO:0046872">
    <property type="term" value="F:metal ion binding"/>
    <property type="evidence" value="ECO:0007669"/>
    <property type="project" value="UniProtKB-KW"/>
</dbReference>
<dbReference type="FunFam" id="3.30.160.380:FF:000001">
    <property type="entry name" value="Endoribonuclease dicer-like 1"/>
    <property type="match status" value="1"/>
</dbReference>
<evidence type="ECO:0000256" key="20">
    <source>
        <dbReference type="PROSITE-ProRule" id="PRU00657"/>
    </source>
</evidence>
<keyword evidence="13" id="KW-0460">Magnesium</keyword>
<keyword evidence="7" id="KW-0677">Repeat</keyword>
<dbReference type="GO" id="GO:0005737">
    <property type="term" value="C:cytoplasm"/>
    <property type="evidence" value="ECO:0007669"/>
    <property type="project" value="TreeGrafter"/>
</dbReference>
<feature type="domain" description="Helicase C-terminal" evidence="26">
    <location>
        <begin position="505"/>
        <end position="662"/>
    </location>
</feature>
<dbReference type="Gene3D" id="3.30.160.380">
    <property type="entry name" value="Dicer dimerisation domain"/>
    <property type="match status" value="1"/>
</dbReference>
<comment type="similarity">
    <text evidence="18 20">Belongs to the helicase family. Dicer subfamily.</text>
</comment>
<evidence type="ECO:0000259" key="27">
    <source>
        <dbReference type="PROSITE" id="PS51327"/>
    </source>
</evidence>
<dbReference type="PROSITE" id="PS50137">
    <property type="entry name" value="DS_RBD"/>
    <property type="match status" value="1"/>
</dbReference>
<dbReference type="FunFam" id="3.40.50.300:FF:000420">
    <property type="entry name" value="Endoribonuclease dicer-like 1"/>
    <property type="match status" value="1"/>
</dbReference>
<feature type="compositionally biased region" description="Basic residues" evidence="21">
    <location>
        <begin position="30"/>
        <end position="39"/>
    </location>
</feature>
<feature type="domain" description="RNase III" evidence="23">
    <location>
        <begin position="1280"/>
        <end position="1427"/>
    </location>
</feature>
<dbReference type="Gene3D" id="2.170.260.10">
    <property type="entry name" value="paz domain"/>
    <property type="match status" value="1"/>
</dbReference>
<organism evidence="28 29">
    <name type="scientific">Digitaria exilis</name>
    <dbReference type="NCBI Taxonomy" id="1010633"/>
    <lineage>
        <taxon>Eukaryota</taxon>
        <taxon>Viridiplantae</taxon>
        <taxon>Streptophyta</taxon>
        <taxon>Embryophyta</taxon>
        <taxon>Tracheophyta</taxon>
        <taxon>Spermatophyta</taxon>
        <taxon>Magnoliopsida</taxon>
        <taxon>Liliopsida</taxon>
        <taxon>Poales</taxon>
        <taxon>Poaceae</taxon>
        <taxon>PACMAD clade</taxon>
        <taxon>Panicoideae</taxon>
        <taxon>Panicodae</taxon>
        <taxon>Paniceae</taxon>
        <taxon>Anthephorinae</taxon>
        <taxon>Digitaria</taxon>
    </lineage>
</organism>
<dbReference type="GO" id="GO:0004386">
    <property type="term" value="F:helicase activity"/>
    <property type="evidence" value="ECO:0007669"/>
    <property type="project" value="UniProtKB-KW"/>
</dbReference>
<dbReference type="Pfam" id="PF00270">
    <property type="entry name" value="DEAD"/>
    <property type="match status" value="1"/>
</dbReference>
<evidence type="ECO:0000256" key="13">
    <source>
        <dbReference type="ARBA" id="ARBA00022842"/>
    </source>
</evidence>
<dbReference type="GO" id="GO:0005634">
    <property type="term" value="C:nucleus"/>
    <property type="evidence" value="ECO:0007669"/>
    <property type="project" value="UniProtKB-SubCell"/>
</dbReference>
<accession>A0A835B0F1</accession>
<evidence type="ECO:0000256" key="5">
    <source>
        <dbReference type="ARBA" id="ARBA00022722"/>
    </source>
</evidence>
<evidence type="ECO:0000256" key="11">
    <source>
        <dbReference type="ARBA" id="ARBA00022806"/>
    </source>
</evidence>
<sequence length="1524" mass="170879">MELPHSRDETTRFPFPPPLPWIDRNGRATTPRRRGKRPSRPAVRVASSGRGESKKRTGNNRFAPPTQPRPARTRARDFEVVCQGQGRGGKPTEAPPSAQTHGQSHSLSPPKTSPLAMPDSGASPASPAKEEDPPPQPPPSDPQTLARWYQLEALERALAGNTVAFLETGAGKTLIAVMLLRAYAGRIRSSPPPSFAVFLVPTVVLVGQQARVVEAHTDLRVRQFYGEMGVDFWSADTWRQALDGAEVLVMTPQILLDNLRHSFFRLRDIALLIFDECHHASGNSPYACILKEFYHPQLKSRPSDPIPRIFGMTASLINSKDLQRTSYSAKISKHEDLMNAKVYTVDSESALSQYIPFATTRIVQYDNSVIPYDLYSHIEGRLKKLEAKHLEILKSKLDGSSLENAEKRIKRLSATFLYCISDLGLWLAAKAAEVLQSYKESCLSFWGEKLDEKVEGFVRNYAKDAYSDLSETISMMTKKGIQRPIGEDFAADLQDGLLTSKVHFLIKSLLEYRHMQDLRCIVFVERVITSIILESLLSTIHQMSGWSVRYMAGKNCGLQQSSNKRMEIIDSFRRGKVHLIIATQILEEGLDVPSCNLIISFDQPKTVRSFIQSRGRARKLNSHYVLLVQRGDANARSKIQKFLSSGQIMREESLRLALTPSQPLLNTLCKEEFYAVQSTEAVVTLNSSVQLIYFFCSKLPSDEYFKPLPRFVIDKALGTCTLHLPKSSPVQTIYAQGEVSALKQIVCLKACKELHAIGALTDSLLPVLSVPCEDEPDIVVDKYKKEQPDYFPEQLVDNWLSFSRLGLYHCYMISVEGYSETNLADIVLAVKCDMGPEFISNSFKLWGVQNYVSVTMRYVGIIHLNQEQVIAARRFQTIILSLIISNNHLEVRDSIKNLLDMQVSPEVVYLLLPVVSGKIDWCILKFAVSPMLEATNKDMRHCHCCEETCLLETKDGPLCRRVLKNSIVCTPHNGMLYAVSGFLDLNVNSLLHRSDGSVVSYKTHFKTRHDLDLTCEDQPLLAASKLLKVRNFLHKCDYKKKRESSTRNFVELPPELCIVLLSQLSADTLNSFSLIPSIMYRIQCMLLSVKLKSQLGPIMQQFDVPAQKILEAITTKKCLEEFSQESLETLGDSFLKYIATQHLFSKYKHQHEGMLTKMKKNLISNAALCQLACSNNLVGYIRSEPFSPRTWIVPGVGYDTCGDSKIVILSSNLYRLRKLKLSIKSKRIADSVEALIGAYLTAAGEQAAYLFMKSLGMRIDFHKMPVERNVTIKSEKFINLRSLEVMLGYDFNDPSLLVEALTHGSYQISGTTSCYQRLEFLGDAVLDHIFTDYFYHRYPECTPELLTDLRKASVNNSCYAHAAVKAGLHKHILHSSSALHKRMADYLDISEQSFSGPSHGWEAGIGLPKVLGDVIESIAGAIYLDSKCDKEIVWGSMKRLLEPLATPDTLEMDPVAELQELCDSKAYSITYTVTHDNRMSSVVAEVQANGTAYKATQTGLTQPDARKMAAKTVLQIMKAADGTM</sequence>
<dbReference type="SUPFAM" id="SSF54768">
    <property type="entry name" value="dsRNA-binding domain-like"/>
    <property type="match status" value="1"/>
</dbReference>
<comment type="cofactor">
    <cofactor evidence="1">
        <name>Mn(2+)</name>
        <dbReference type="ChEBI" id="CHEBI:29035"/>
    </cofactor>
</comment>
<evidence type="ECO:0000313" key="28">
    <source>
        <dbReference type="EMBL" id="KAF8681966.1"/>
    </source>
</evidence>
<evidence type="ECO:0000256" key="19">
    <source>
        <dbReference type="ARBA" id="ARBA00056187"/>
    </source>
</evidence>
<feature type="domain" description="Dicer dsRNA-binding fold" evidence="27">
    <location>
        <begin position="688"/>
        <end position="774"/>
    </location>
</feature>
<feature type="domain" description="PAZ" evidence="24">
    <location>
        <begin position="937"/>
        <end position="1061"/>
    </location>
</feature>
<evidence type="ECO:0000256" key="4">
    <source>
        <dbReference type="ARBA" id="ARBA00011499"/>
    </source>
</evidence>
<dbReference type="PROSITE" id="PS51192">
    <property type="entry name" value="HELICASE_ATP_BIND_1"/>
    <property type="match status" value="1"/>
</dbReference>
<keyword evidence="5" id="KW-0540">Nuclease</keyword>
<evidence type="ECO:0000259" key="23">
    <source>
        <dbReference type="PROSITE" id="PS50142"/>
    </source>
</evidence>
<dbReference type="SMART" id="SM00949">
    <property type="entry name" value="PAZ"/>
    <property type="match status" value="1"/>
</dbReference>
<dbReference type="FunFam" id="1.10.1520.10:FF:000004">
    <property type="entry name" value="Endoribonuclease dicer-like 1"/>
    <property type="match status" value="1"/>
</dbReference>
<feature type="domain" description="RNase III" evidence="23">
    <location>
        <begin position="1088"/>
        <end position="1244"/>
    </location>
</feature>
<evidence type="ECO:0000256" key="6">
    <source>
        <dbReference type="ARBA" id="ARBA00022723"/>
    </source>
</evidence>
<dbReference type="GO" id="GO:0005524">
    <property type="term" value="F:ATP binding"/>
    <property type="evidence" value="ECO:0007669"/>
    <property type="project" value="UniProtKB-KW"/>
</dbReference>
<gene>
    <name evidence="28" type="ORF">HU200_045421</name>
</gene>
<evidence type="ECO:0000256" key="18">
    <source>
        <dbReference type="ARBA" id="ARBA00035116"/>
    </source>
</evidence>
<dbReference type="GO" id="GO:0003723">
    <property type="term" value="F:RNA binding"/>
    <property type="evidence" value="ECO:0007669"/>
    <property type="project" value="UniProtKB-UniRule"/>
</dbReference>
<dbReference type="PROSITE" id="PS50142">
    <property type="entry name" value="RNASE_3_2"/>
    <property type="match status" value="2"/>
</dbReference>
<dbReference type="FunFam" id="3.40.50.300:FF:000705">
    <property type="entry name" value="Endoribonuclease dicer-like protein"/>
    <property type="match status" value="1"/>
</dbReference>
<dbReference type="InterPro" id="IPR027417">
    <property type="entry name" value="P-loop_NTPase"/>
</dbReference>
<keyword evidence="11" id="KW-0347">Helicase</keyword>
<dbReference type="InterPro" id="IPR000999">
    <property type="entry name" value="RNase_III_dom"/>
</dbReference>
<dbReference type="Proteomes" id="UP000636709">
    <property type="component" value="Unassembled WGS sequence"/>
</dbReference>
<keyword evidence="9" id="KW-0255">Endonuclease</keyword>
<dbReference type="EMBL" id="JACEFO010002109">
    <property type="protein sequence ID" value="KAF8681966.1"/>
    <property type="molecule type" value="Genomic_DNA"/>
</dbReference>
<dbReference type="PROSITE" id="PS00517">
    <property type="entry name" value="RNASE_3_1"/>
    <property type="match status" value="1"/>
</dbReference>
<evidence type="ECO:0000256" key="16">
    <source>
        <dbReference type="ARBA" id="ARBA00023211"/>
    </source>
</evidence>
<evidence type="ECO:0000313" key="29">
    <source>
        <dbReference type="Proteomes" id="UP000636709"/>
    </source>
</evidence>
<evidence type="ECO:0000259" key="26">
    <source>
        <dbReference type="PROSITE" id="PS51194"/>
    </source>
</evidence>
<dbReference type="SMART" id="SM00535">
    <property type="entry name" value="RIBOc"/>
    <property type="match status" value="2"/>
</dbReference>
<dbReference type="InterPro" id="IPR014720">
    <property type="entry name" value="dsRBD_dom"/>
</dbReference>
<reference evidence="28" key="1">
    <citation type="submission" date="2020-07" db="EMBL/GenBank/DDBJ databases">
        <title>Genome sequence and genetic diversity analysis of an under-domesticated orphan crop, white fonio (Digitaria exilis).</title>
        <authorList>
            <person name="Bennetzen J.L."/>
            <person name="Chen S."/>
            <person name="Ma X."/>
            <person name="Wang X."/>
            <person name="Yssel A.E.J."/>
            <person name="Chaluvadi S.R."/>
            <person name="Johnson M."/>
            <person name="Gangashetty P."/>
            <person name="Hamidou F."/>
            <person name="Sanogo M.D."/>
            <person name="Zwaenepoel A."/>
            <person name="Wallace J."/>
            <person name="Van De Peer Y."/>
            <person name="Van Deynze A."/>
        </authorList>
    </citation>
    <scope>NUCLEOTIDE SEQUENCE</scope>
    <source>
        <tissue evidence="28">Leaves</tissue>
    </source>
</reference>
<dbReference type="InterPro" id="IPR005034">
    <property type="entry name" value="Dicer_dimerisation"/>
</dbReference>
<keyword evidence="16" id="KW-0464">Manganese</keyword>
<dbReference type="InterPro" id="IPR014001">
    <property type="entry name" value="Helicase_ATP-bd"/>
</dbReference>
<dbReference type="GO" id="GO:0004525">
    <property type="term" value="F:ribonuclease III activity"/>
    <property type="evidence" value="ECO:0007669"/>
    <property type="project" value="InterPro"/>
</dbReference>
<dbReference type="Pfam" id="PF02170">
    <property type="entry name" value="PAZ"/>
    <property type="match status" value="1"/>
</dbReference>
<evidence type="ECO:0000256" key="3">
    <source>
        <dbReference type="ARBA" id="ARBA00004123"/>
    </source>
</evidence>
<dbReference type="PANTHER" id="PTHR14950">
    <property type="entry name" value="DICER-RELATED"/>
    <property type="match status" value="1"/>
</dbReference>
<evidence type="ECO:0000256" key="21">
    <source>
        <dbReference type="SAM" id="MobiDB-lite"/>
    </source>
</evidence>
<dbReference type="PROSITE" id="PS51327">
    <property type="entry name" value="DICER_DSRBF"/>
    <property type="match status" value="1"/>
</dbReference>
<evidence type="ECO:0000256" key="2">
    <source>
        <dbReference type="ARBA" id="ARBA00001946"/>
    </source>
</evidence>
<dbReference type="PROSITE" id="PS50821">
    <property type="entry name" value="PAZ"/>
    <property type="match status" value="1"/>
</dbReference>
<dbReference type="Pfam" id="PF00636">
    <property type="entry name" value="Ribonuclease_3"/>
    <property type="match status" value="2"/>
</dbReference>
<comment type="subcellular location">
    <subcellularLocation>
        <location evidence="3">Nucleus</location>
    </subcellularLocation>
</comment>
<protein>
    <submittedName>
        <fullName evidence="28">Uncharacterized protein</fullName>
    </submittedName>
</protein>
<keyword evidence="15" id="KW-0943">RNA-mediated gene silencing</keyword>
<keyword evidence="12" id="KW-0067">ATP-binding</keyword>
<dbReference type="CDD" id="cd00593">
    <property type="entry name" value="RIBOc"/>
    <property type="match status" value="2"/>
</dbReference>
<comment type="cofactor">
    <cofactor evidence="2">
        <name>Mg(2+)</name>
        <dbReference type="ChEBI" id="CHEBI:18420"/>
    </cofactor>
</comment>
<evidence type="ECO:0000259" key="25">
    <source>
        <dbReference type="PROSITE" id="PS51192"/>
    </source>
</evidence>
<dbReference type="PANTHER" id="PTHR14950:SF70">
    <property type="entry name" value="ENDORIBONUCLEASE DICER HOMOLOG 2"/>
    <property type="match status" value="1"/>
</dbReference>
<dbReference type="InterPro" id="IPR001650">
    <property type="entry name" value="Helicase_C-like"/>
</dbReference>
<evidence type="ECO:0000256" key="8">
    <source>
        <dbReference type="ARBA" id="ARBA00022741"/>
    </source>
</evidence>
<dbReference type="InterPro" id="IPR003100">
    <property type="entry name" value="PAZ_dom"/>
</dbReference>
<evidence type="ECO:0000259" key="22">
    <source>
        <dbReference type="PROSITE" id="PS50137"/>
    </source>
</evidence>
<dbReference type="GO" id="GO:0010267">
    <property type="term" value="P:ta-siRNA processing"/>
    <property type="evidence" value="ECO:0007669"/>
    <property type="project" value="UniProtKB-ARBA"/>
</dbReference>
<dbReference type="InterPro" id="IPR036085">
    <property type="entry name" value="PAZ_dom_sf"/>
</dbReference>
<dbReference type="Gene3D" id="3.40.50.300">
    <property type="entry name" value="P-loop containing nucleotide triphosphate hydrolases"/>
    <property type="match status" value="2"/>
</dbReference>
<feature type="domain" description="Helicase ATP-binding" evidence="25">
    <location>
        <begin position="153"/>
        <end position="334"/>
    </location>
</feature>
<keyword evidence="14 20" id="KW-0694">RNA-binding</keyword>
<feature type="compositionally biased region" description="Polar residues" evidence="21">
    <location>
        <begin position="97"/>
        <end position="110"/>
    </location>
</feature>
<dbReference type="InterPro" id="IPR036389">
    <property type="entry name" value="RNase_III_sf"/>
</dbReference>
<feature type="domain" description="DRBM" evidence="22">
    <location>
        <begin position="1453"/>
        <end position="1519"/>
    </location>
</feature>
<dbReference type="InterPro" id="IPR011545">
    <property type="entry name" value="DEAD/DEAH_box_helicase_dom"/>
</dbReference>
<dbReference type="SUPFAM" id="SSF52540">
    <property type="entry name" value="P-loop containing nucleoside triphosphate hydrolases"/>
    <property type="match status" value="1"/>
</dbReference>